<gene>
    <name evidence="1" type="ORF">EZS28_036585</name>
</gene>
<sequence>LSTTILHVIGVRNGSDDKTILAGAATDSIIQTIFSPDENASKSGSKALCDLIEENEIIRHQLMTTGFIQKDWFNFTHSSYFIFLFVDATRCQPLFIDNPLSNPDRPTFSIIPLVRSIISLGNSLLISISPRIAIRILGGSEVRQGDTGITNHYPVSEGDEDNNWLHPSHLISPLYCDIQFNLSLSWPELLVNHLAISFALIDDAKIQYC</sequence>
<evidence type="ECO:0000313" key="1">
    <source>
        <dbReference type="EMBL" id="KAA6367888.1"/>
    </source>
</evidence>
<accession>A0A5J4UBN6</accession>
<name>A0A5J4UBN6_9EUKA</name>
<organism evidence="1 2">
    <name type="scientific">Streblomastix strix</name>
    <dbReference type="NCBI Taxonomy" id="222440"/>
    <lineage>
        <taxon>Eukaryota</taxon>
        <taxon>Metamonada</taxon>
        <taxon>Preaxostyla</taxon>
        <taxon>Oxymonadida</taxon>
        <taxon>Streblomastigidae</taxon>
        <taxon>Streblomastix</taxon>
    </lineage>
</organism>
<reference evidence="1 2" key="1">
    <citation type="submission" date="2019-03" db="EMBL/GenBank/DDBJ databases">
        <title>Single cell metagenomics reveals metabolic interactions within the superorganism composed of flagellate Streblomastix strix and complex community of Bacteroidetes bacteria on its surface.</title>
        <authorList>
            <person name="Treitli S.C."/>
            <person name="Kolisko M."/>
            <person name="Husnik F."/>
            <person name="Keeling P."/>
            <person name="Hampl V."/>
        </authorList>
    </citation>
    <scope>NUCLEOTIDE SEQUENCE [LARGE SCALE GENOMIC DNA]</scope>
    <source>
        <strain evidence="1">ST1C</strain>
    </source>
</reference>
<comment type="caution">
    <text evidence="1">The sequence shown here is derived from an EMBL/GenBank/DDBJ whole genome shotgun (WGS) entry which is preliminary data.</text>
</comment>
<proteinExistence type="predicted"/>
<protein>
    <submittedName>
        <fullName evidence="1">Uncharacterized protein</fullName>
    </submittedName>
</protein>
<dbReference type="EMBL" id="SNRW01017875">
    <property type="protein sequence ID" value="KAA6367888.1"/>
    <property type="molecule type" value="Genomic_DNA"/>
</dbReference>
<evidence type="ECO:0000313" key="2">
    <source>
        <dbReference type="Proteomes" id="UP000324800"/>
    </source>
</evidence>
<dbReference type="AlphaFoldDB" id="A0A5J4UBN6"/>
<dbReference type="Proteomes" id="UP000324800">
    <property type="component" value="Unassembled WGS sequence"/>
</dbReference>
<feature type="non-terminal residue" evidence="1">
    <location>
        <position position="1"/>
    </location>
</feature>